<dbReference type="Pfam" id="PF13087">
    <property type="entry name" value="AAA_12"/>
    <property type="match status" value="1"/>
</dbReference>
<accession>A0AA36I495</accession>
<dbReference type="GO" id="GO:0004386">
    <property type="term" value="F:helicase activity"/>
    <property type="evidence" value="ECO:0007669"/>
    <property type="project" value="InterPro"/>
</dbReference>
<feature type="compositionally biased region" description="Pro residues" evidence="1">
    <location>
        <begin position="300"/>
        <end position="311"/>
    </location>
</feature>
<dbReference type="EMBL" id="CAUJNA010000665">
    <property type="protein sequence ID" value="CAJ1379870.1"/>
    <property type="molecule type" value="Genomic_DNA"/>
</dbReference>
<dbReference type="PANTHER" id="PTHR10887:SF495">
    <property type="entry name" value="HELICASE SENATAXIN ISOFORM X1-RELATED"/>
    <property type="match status" value="1"/>
</dbReference>
<dbReference type="InterPro" id="IPR045055">
    <property type="entry name" value="DNA2/NAM7-like"/>
</dbReference>
<dbReference type="InterPro" id="IPR027417">
    <property type="entry name" value="P-loop_NTPase"/>
</dbReference>
<dbReference type="GO" id="GO:0003723">
    <property type="term" value="F:RNA binding"/>
    <property type="evidence" value="ECO:0007669"/>
    <property type="project" value="InterPro"/>
</dbReference>
<dbReference type="Pfam" id="PF13086">
    <property type="entry name" value="AAA_11"/>
    <property type="match status" value="1"/>
</dbReference>
<feature type="compositionally biased region" description="Polar residues" evidence="1">
    <location>
        <begin position="194"/>
        <end position="207"/>
    </location>
</feature>
<gene>
    <name evidence="3" type="ORF">EVOR1521_LOCUS7976</name>
</gene>
<dbReference type="Gene3D" id="3.40.50.300">
    <property type="entry name" value="P-loop containing nucleotide triphosphate hydrolases"/>
    <property type="match status" value="2"/>
</dbReference>
<evidence type="ECO:0000256" key="1">
    <source>
        <dbReference type="SAM" id="MobiDB-lite"/>
    </source>
</evidence>
<evidence type="ECO:0000259" key="2">
    <source>
        <dbReference type="SMART" id="SM00955"/>
    </source>
</evidence>
<dbReference type="SUPFAM" id="SSF50249">
    <property type="entry name" value="Nucleic acid-binding proteins"/>
    <property type="match status" value="1"/>
</dbReference>
<dbReference type="InterPro" id="IPR012340">
    <property type="entry name" value="NA-bd_OB-fold"/>
</dbReference>
<evidence type="ECO:0000313" key="4">
    <source>
        <dbReference type="Proteomes" id="UP001178507"/>
    </source>
</evidence>
<dbReference type="Proteomes" id="UP001178507">
    <property type="component" value="Unassembled WGS sequence"/>
</dbReference>
<evidence type="ECO:0000313" key="3">
    <source>
        <dbReference type="EMBL" id="CAJ1379870.1"/>
    </source>
</evidence>
<feature type="region of interest" description="Disordered" evidence="1">
    <location>
        <begin position="194"/>
        <end position="458"/>
    </location>
</feature>
<dbReference type="CDD" id="cd18808">
    <property type="entry name" value="SF1_C_Upf1"/>
    <property type="match status" value="1"/>
</dbReference>
<keyword evidence="4" id="KW-1185">Reference proteome</keyword>
<reference evidence="3" key="1">
    <citation type="submission" date="2023-08" db="EMBL/GenBank/DDBJ databases">
        <authorList>
            <person name="Chen Y."/>
            <person name="Shah S."/>
            <person name="Dougan E. K."/>
            <person name="Thang M."/>
            <person name="Chan C."/>
        </authorList>
    </citation>
    <scope>NUCLEOTIDE SEQUENCE</scope>
</reference>
<dbReference type="InterPro" id="IPR047187">
    <property type="entry name" value="SF1_C_Upf1"/>
</dbReference>
<feature type="compositionally biased region" description="Acidic residues" evidence="1">
    <location>
        <begin position="418"/>
        <end position="429"/>
    </location>
</feature>
<feature type="domain" description="RNB" evidence="2">
    <location>
        <begin position="712"/>
        <end position="1050"/>
    </location>
</feature>
<dbReference type="InterPro" id="IPR041679">
    <property type="entry name" value="DNA2/NAM7-like_C"/>
</dbReference>
<feature type="compositionally biased region" description="Acidic residues" evidence="1">
    <location>
        <begin position="436"/>
        <end position="453"/>
    </location>
</feature>
<dbReference type="SUPFAM" id="SSF52540">
    <property type="entry name" value="P-loop containing nucleoside triphosphate hydrolases"/>
    <property type="match status" value="1"/>
</dbReference>
<organism evidence="3 4">
    <name type="scientific">Effrenium voratum</name>
    <dbReference type="NCBI Taxonomy" id="2562239"/>
    <lineage>
        <taxon>Eukaryota</taxon>
        <taxon>Sar</taxon>
        <taxon>Alveolata</taxon>
        <taxon>Dinophyceae</taxon>
        <taxon>Suessiales</taxon>
        <taxon>Symbiodiniaceae</taxon>
        <taxon>Effrenium</taxon>
    </lineage>
</organism>
<dbReference type="Pfam" id="PF00773">
    <property type="entry name" value="RNB"/>
    <property type="match status" value="1"/>
</dbReference>
<proteinExistence type="predicted"/>
<feature type="compositionally biased region" description="Polar residues" evidence="1">
    <location>
        <begin position="269"/>
        <end position="280"/>
    </location>
</feature>
<name>A0AA36I495_9DINO</name>
<dbReference type="InterPro" id="IPR001900">
    <property type="entry name" value="RNase_II/R"/>
</dbReference>
<dbReference type="SMART" id="SM00955">
    <property type="entry name" value="RNB"/>
    <property type="match status" value="1"/>
</dbReference>
<dbReference type="GO" id="GO:0004540">
    <property type="term" value="F:RNA nuclease activity"/>
    <property type="evidence" value="ECO:0007669"/>
    <property type="project" value="InterPro"/>
</dbReference>
<dbReference type="PANTHER" id="PTHR10887">
    <property type="entry name" value="DNA2/NAM7 HELICASE FAMILY"/>
    <property type="match status" value="1"/>
</dbReference>
<dbReference type="InterPro" id="IPR041677">
    <property type="entry name" value="DNA2/NAM7_AAA_11"/>
</dbReference>
<comment type="caution">
    <text evidence="3">The sequence shown here is derived from an EMBL/GenBank/DDBJ whole genome shotgun (WGS) entry which is preliminary data.</text>
</comment>
<protein>
    <recommendedName>
        <fullName evidence="2">RNB domain-containing protein</fullName>
    </recommendedName>
</protein>
<feature type="compositionally biased region" description="Pro residues" evidence="1">
    <location>
        <begin position="320"/>
        <end position="355"/>
    </location>
</feature>
<feature type="compositionally biased region" description="Polar residues" evidence="1">
    <location>
        <begin position="382"/>
        <end position="403"/>
    </location>
</feature>
<sequence length="2005" mass="222999">MAWGEADGLPTRASLLPFEIERELQKFRSGGCELCRLRPTQAEPQVAELPVHCLRFAQHGINSKMVFGNGRRGDSSVYCLVHDLLCNRLSLAEIPPLQVVLDGDLFFSLDNRRLAAFKMLQGLWAHQVVKVPCVIWHKHTDDSEIRHKFKLAKTTTPELHHGLGIKLNGDLHEAWHMGEPLFRRPQEWCAPLQATSARQQGEGSANSKELETEAPTPPSQATGLCELAETPVEHPKKSKGKKWTKDNNAGKETQASSCSSNPPGPTMQAAESPSLVNQNEVAAKPPTTWAEIVGAKQPAPGVPAAPAPAAPALPASKAPEPTPKPPPPPPPQSPPTPAAAPWRPPLPPPSFPPPQQEACLPAPLSAPHCAPPASDCKEVAQNRCQDSFQTQLPSSGSFASSQDEPGEPLPESHQEAEGVADDFLSAEDAESYRSESDEDILGQDEPDFQEDAPADPSTERAVLEDLLSEMRQQRDVCHVGDLKGRLVSGTFRVLSGSDFRLRRSKSQLVVDQGPPQLLGCRVHIIGALNRNRAWDHDRCWVRILAARVAVEGVGVGRKQVKQDLGRAWDASTAQAAMLFGTVVCAREQQSPRQSKVVCARSRLVRSLNCMLFRPINGKFPMIRVPWNPQLEPPALHDLHVVELKSWRDGLPVGMHEEVLHMSNRDSDESVVYAIKRSLNLTDWEEHSKYCSIPIEEETIAISAKGADVQCDRQDLRNNFSICVEHPGWPGNMAFSLVEGELQVHVVDATAYLAAELSGSDLEAQARLRSCGAWLLDCEDKPAEHSLPLLQEEFVKKIDLTEGQDRLTLTFSFSINGGQLNRQDHFESITRCHRRLSYQAADHVGPGKTADLLEAVSTLVGQIEQAALGRGESFPLEHWDPHVGLQSRLDSRRIVGCLSFLVNLYAGRVLSNPALWSEFLSLDETQQVMPTWLYSRADTQNLRSLQRLLPPSEVTEVCAQVCTKQVIDALTSTLAQEHLSGEQRWAVQKALLRQIRMSLPGGFYQLGEKAPWPGPRKGQLFFRPKIFHASAPLSRYIDVLGQRMLKWLKGWRPGLCSWLCPSLRDIQEAVDRTNARLDSLRFAGFVMRQISRMRDLSVASRKISNAIVGYAGPGAFEVIIPSSSSAHFSLSVPVNTLRSATCSLEFDVDAQCLRIMNVDPWRRCSYSWVVKPWVTQVECVISRNFAQPIKHHASANAMIISEITFNSSAGPVSLSVGHRMYPEVFSEFPDLGHVHLMEKDLDAYAQTWHKIWRCRTHAAASEAAAYTEWMHPGRLHMEDGKVSCCVVLHGTDEHPRPQPGDLAILRCSPAEAAREVLLYGEVLDCKPSKSQWKIKACRTPNCSRANCGFLHPGEEAEGALFQLEVGLSEVSRHAQKEQKRFLEAADATAFKLQLVGVPVVDRQNLKLVEELPNKLRTRKGRESPIAAHLTSLQAPTVEQEQREMRPLATFQQVERSVREGAYAVRGSGLNDMQLSAVMRGLQHRFSVVQGPPGTGKTTFLVHLVTALTNLELDPSLSRSRSAQPAAAESFGRILVTTPSNQAADECLRRLVQESDIPAHYITRVYARTIEYKFGSKLRLGWDPYDSNLTRTEHMVADDLLQHALHHKVMHKQEVKALEARIENKTVQYQYDQVYESVEQQVLQKSRIVITTCSSALSHGALKEKKDGKQRSCVAFRSVVVDECAQATEPEVVLSVMRAEDRAILVGDHKQLGPVVTEHSLCKAFLVMLERPLLERLASRKEMEHRKKLCSTMLQQQYRMHNSICTFPSKHFYNNQLQNVQSLPLLPTVATVWPRQEEKVVWIDCDHPHHMGHVVQVGNSRSLKTSVLENNTSLQNPGEADLIVEVYKRLLRGGSKPEDIAIITPYKAQQQYIERSLKHVSTNSSRTAVGTVFKMQGSERHFVLLSFVRSVAEGWALRNLSMQSSSNEIRVSEPSSNPALRQTFETHIGIAGKADLLNVALTRAKSGLVIVGNRTVLSEGSEDFFQLATDLANRGTLLSEQEFRSRR</sequence>
<feature type="compositionally biased region" description="Polar residues" evidence="1">
    <location>
        <begin position="250"/>
        <end position="261"/>
    </location>
</feature>